<proteinExistence type="predicted"/>
<feature type="compositionally biased region" description="Low complexity" evidence="1">
    <location>
        <begin position="67"/>
        <end position="99"/>
    </location>
</feature>
<dbReference type="InterPro" id="IPR011600">
    <property type="entry name" value="Pept_C14_caspase"/>
</dbReference>
<evidence type="ECO:0000313" key="4">
    <source>
        <dbReference type="Proteomes" id="UP000235786"/>
    </source>
</evidence>
<keyword evidence="4" id="KW-1185">Reference proteome</keyword>
<dbReference type="Proteomes" id="UP000235786">
    <property type="component" value="Unassembled WGS sequence"/>
</dbReference>
<dbReference type="AlphaFoldDB" id="A0A2J6RZD7"/>
<feature type="domain" description="Peptidase C14 caspase" evidence="2">
    <location>
        <begin position="158"/>
        <end position="259"/>
    </location>
</feature>
<protein>
    <recommendedName>
        <fullName evidence="2">Peptidase C14 caspase domain-containing protein</fullName>
    </recommendedName>
</protein>
<gene>
    <name evidence="3" type="ORF">L207DRAFT_562966</name>
</gene>
<evidence type="ECO:0000256" key="1">
    <source>
        <dbReference type="SAM" id="MobiDB-lite"/>
    </source>
</evidence>
<accession>A0A2J6RZD7</accession>
<evidence type="ECO:0000259" key="2">
    <source>
        <dbReference type="Pfam" id="PF00656"/>
    </source>
</evidence>
<feature type="compositionally biased region" description="Low complexity" evidence="1">
    <location>
        <begin position="43"/>
        <end position="52"/>
    </location>
</feature>
<dbReference type="EMBL" id="KZ613941">
    <property type="protein sequence ID" value="PMD43869.1"/>
    <property type="molecule type" value="Genomic_DNA"/>
</dbReference>
<reference evidence="3 4" key="1">
    <citation type="submission" date="2016-04" db="EMBL/GenBank/DDBJ databases">
        <title>A degradative enzymes factory behind the ericoid mycorrhizal symbiosis.</title>
        <authorList>
            <consortium name="DOE Joint Genome Institute"/>
            <person name="Martino E."/>
            <person name="Morin E."/>
            <person name="Grelet G."/>
            <person name="Kuo A."/>
            <person name="Kohler A."/>
            <person name="Daghino S."/>
            <person name="Barry K."/>
            <person name="Choi C."/>
            <person name="Cichocki N."/>
            <person name="Clum A."/>
            <person name="Copeland A."/>
            <person name="Hainaut M."/>
            <person name="Haridas S."/>
            <person name="Labutti K."/>
            <person name="Lindquist E."/>
            <person name="Lipzen A."/>
            <person name="Khouja H.-R."/>
            <person name="Murat C."/>
            <person name="Ohm R."/>
            <person name="Olson A."/>
            <person name="Spatafora J."/>
            <person name="Veneault-Fourrey C."/>
            <person name="Henrissat B."/>
            <person name="Grigoriev I."/>
            <person name="Martin F."/>
            <person name="Perotto S."/>
        </authorList>
    </citation>
    <scope>NUCLEOTIDE SEQUENCE [LARGE SCALE GENOMIC DNA]</scope>
    <source>
        <strain evidence="3 4">F</strain>
    </source>
</reference>
<dbReference type="GO" id="GO:0004197">
    <property type="term" value="F:cysteine-type endopeptidase activity"/>
    <property type="evidence" value="ECO:0007669"/>
    <property type="project" value="InterPro"/>
</dbReference>
<organism evidence="3 4">
    <name type="scientific">Hyaloscypha variabilis (strain UAMH 11265 / GT02V1 / F)</name>
    <name type="common">Meliniomyces variabilis</name>
    <dbReference type="NCBI Taxonomy" id="1149755"/>
    <lineage>
        <taxon>Eukaryota</taxon>
        <taxon>Fungi</taxon>
        <taxon>Dikarya</taxon>
        <taxon>Ascomycota</taxon>
        <taxon>Pezizomycotina</taxon>
        <taxon>Leotiomycetes</taxon>
        <taxon>Helotiales</taxon>
        <taxon>Hyaloscyphaceae</taxon>
        <taxon>Hyaloscypha</taxon>
        <taxon>Hyaloscypha variabilis</taxon>
    </lineage>
</organism>
<dbReference type="Pfam" id="PF00656">
    <property type="entry name" value="Peptidase_C14"/>
    <property type="match status" value="1"/>
</dbReference>
<dbReference type="GO" id="GO:0006508">
    <property type="term" value="P:proteolysis"/>
    <property type="evidence" value="ECO:0007669"/>
    <property type="project" value="InterPro"/>
</dbReference>
<sequence>MFPWHSTFGVGQPHEDGADSKRRRSSVSSNTNVKRCRTINSDQQAESSSSEALKGPEASGQSENQCDSSTDSPSGTSSIEDASFTSKSSLSTPSRCSSSNATHDTSRARFHIKDLATFATTLEEAVKGAFPNRGRSRYATVNVCLIRWEEDEAVQPEIERLSDVFEHGYQFKVENWVIPTEKSHRKLMGQALDFIEDFDARDNLFVVYYAGHGTINENRQSVWCCTRDPKYASVDWSSIQSLFDDAISDVLILLDCCAAASSVNTSGNGVNETIAACGFEGIAPPPGPHSFTNTLTEVLED</sequence>
<dbReference type="OrthoDB" id="4760831at2759"/>
<feature type="region of interest" description="Disordered" evidence="1">
    <location>
        <begin position="1"/>
        <end position="103"/>
    </location>
</feature>
<evidence type="ECO:0000313" key="3">
    <source>
        <dbReference type="EMBL" id="PMD43869.1"/>
    </source>
</evidence>
<name>A0A2J6RZD7_HYAVF</name>